<keyword evidence="2 7" id="KW-0813">Transport</keyword>
<evidence type="ECO:0000313" key="11">
    <source>
        <dbReference type="Proteomes" id="UP000279271"/>
    </source>
</evidence>
<dbReference type="GO" id="GO:0055085">
    <property type="term" value="P:transmembrane transport"/>
    <property type="evidence" value="ECO:0007669"/>
    <property type="project" value="InterPro"/>
</dbReference>
<accession>A0A087SQ08</accession>
<feature type="repeat" description="Solcar" evidence="6">
    <location>
        <begin position="191"/>
        <end position="288"/>
    </location>
</feature>
<evidence type="ECO:0000313" key="8">
    <source>
        <dbReference type="EMBL" id="KFM27812.1"/>
    </source>
</evidence>
<evidence type="ECO:0000256" key="3">
    <source>
        <dbReference type="ARBA" id="ARBA00022692"/>
    </source>
</evidence>
<reference evidence="11" key="2">
    <citation type="journal article" date="2018" name="Algal Res.">
        <title>Characterization of plant carbon substrate utilization by Auxenochlorella protothecoides.</title>
        <authorList>
            <person name="Vogler B.W."/>
            <person name="Starkenburg S.R."/>
            <person name="Sudasinghe N."/>
            <person name="Schambach J.Y."/>
            <person name="Rollin J.A."/>
            <person name="Pattathil S."/>
            <person name="Barry A.N."/>
        </authorList>
    </citation>
    <scope>NUCLEOTIDE SEQUENCE [LARGE SCALE GENOMIC DNA]</scope>
    <source>
        <strain evidence="11">UTEX 25</strain>
    </source>
</reference>
<dbReference type="EMBL" id="KL662156">
    <property type="protein sequence ID" value="KFM27812.1"/>
    <property type="molecule type" value="Genomic_DNA"/>
</dbReference>
<dbReference type="InterPro" id="IPR018108">
    <property type="entry name" value="MCP_transmembrane"/>
</dbReference>
<dbReference type="Proteomes" id="UP000279271">
    <property type="component" value="Unassembled WGS sequence"/>
</dbReference>
<dbReference type="Pfam" id="PF00153">
    <property type="entry name" value="Mito_carr"/>
    <property type="match status" value="3"/>
</dbReference>
<comment type="similarity">
    <text evidence="7">Belongs to the mitochondrial carrier (TC 2.A.29) family.</text>
</comment>
<feature type="repeat" description="Solcar" evidence="6">
    <location>
        <begin position="91"/>
        <end position="177"/>
    </location>
</feature>
<feature type="repeat" description="Solcar" evidence="6">
    <location>
        <begin position="1"/>
        <end position="83"/>
    </location>
</feature>
<evidence type="ECO:0000256" key="1">
    <source>
        <dbReference type="ARBA" id="ARBA00004141"/>
    </source>
</evidence>
<dbReference type="PROSITE" id="PS50920">
    <property type="entry name" value="SOLCAR"/>
    <property type="match status" value="3"/>
</dbReference>
<dbReference type="KEGG" id="apro:F751_5919"/>
<keyword evidence="10" id="KW-1185">Reference proteome</keyword>
<protein>
    <submittedName>
        <fullName evidence="8">Mitochondrial thiamine pyrophosphate carrier</fullName>
    </submittedName>
</protein>
<dbReference type="GO" id="GO:0016020">
    <property type="term" value="C:membrane"/>
    <property type="evidence" value="ECO:0007669"/>
    <property type="project" value="UniProtKB-SubCell"/>
</dbReference>
<evidence type="ECO:0000313" key="10">
    <source>
        <dbReference type="Proteomes" id="UP000028924"/>
    </source>
</evidence>
<dbReference type="PANTHER" id="PTHR24089">
    <property type="entry name" value="SOLUTE CARRIER FAMILY 25"/>
    <property type="match status" value="1"/>
</dbReference>
<keyword evidence="3 6" id="KW-0812">Transmembrane</keyword>
<reference evidence="9" key="3">
    <citation type="submission" date="2018-10" db="EMBL/GenBank/DDBJ databases">
        <authorList>
            <person name="Hovde B."/>
            <person name="Zhang X."/>
        </authorList>
    </citation>
    <scope>NUCLEOTIDE SEQUENCE [LARGE SCALE GENOMIC DNA]</scope>
    <source>
        <strain evidence="9">UTEX 25</strain>
    </source>
</reference>
<name>A0A087SQ08_AUXPR</name>
<comment type="subcellular location">
    <subcellularLocation>
        <location evidence="1">Membrane</location>
        <topology evidence="1">Multi-pass membrane protein</topology>
    </subcellularLocation>
</comment>
<evidence type="ECO:0000256" key="7">
    <source>
        <dbReference type="RuleBase" id="RU000488"/>
    </source>
</evidence>
<evidence type="ECO:0000256" key="5">
    <source>
        <dbReference type="ARBA" id="ARBA00023136"/>
    </source>
</evidence>
<evidence type="ECO:0000256" key="4">
    <source>
        <dbReference type="ARBA" id="ARBA00022737"/>
    </source>
</evidence>
<dbReference type="OrthoDB" id="18574at2759"/>
<dbReference type="RefSeq" id="XP_011400801.1">
    <property type="nucleotide sequence ID" value="XM_011402499.1"/>
</dbReference>
<evidence type="ECO:0000256" key="6">
    <source>
        <dbReference type="PROSITE-ProRule" id="PRU00282"/>
    </source>
</evidence>
<dbReference type="InterPro" id="IPR023395">
    <property type="entry name" value="MCP_dom_sf"/>
</dbReference>
<dbReference type="Gene3D" id="1.50.40.10">
    <property type="entry name" value="Mitochondrial carrier domain"/>
    <property type="match status" value="1"/>
</dbReference>
<reference evidence="8 10" key="1">
    <citation type="journal article" date="2014" name="BMC Genomics">
        <title>Oil accumulation mechanisms of the oleaginous microalga Chlorella protothecoides revealed through its genome, transcriptomes, and proteomes.</title>
        <authorList>
            <person name="Gao C."/>
            <person name="Wang Y."/>
            <person name="Shen Y."/>
            <person name="Yan D."/>
            <person name="He X."/>
            <person name="Dai J."/>
            <person name="Wu Q."/>
        </authorList>
    </citation>
    <scope>NUCLEOTIDE SEQUENCE [LARGE SCALE GENOMIC DNA]</scope>
    <source>
        <strain evidence="8 10">0710</strain>
    </source>
</reference>
<dbReference type="SUPFAM" id="SSF103506">
    <property type="entry name" value="Mitochondrial carrier"/>
    <property type="match status" value="1"/>
</dbReference>
<gene>
    <name evidence="9" type="ORF">APUTEX25_000642</name>
    <name evidence="8" type="ORF">F751_5919</name>
</gene>
<proteinExistence type="inferred from homology"/>
<dbReference type="GeneID" id="23617310"/>
<reference evidence="9" key="4">
    <citation type="submission" date="2018-11" db="EMBL/GenBank/DDBJ databases">
        <title>Characterization of plant carbon substrate utilization by Auxenochlorella protothecoides.</title>
        <authorList>
            <person name="Vogler B.W."/>
            <person name="Starkenburg S.R."/>
            <person name="Sudasinghe N."/>
            <person name="Schambach J.Y."/>
            <person name="Rollin J.A."/>
            <person name="Pattathil S."/>
            <person name="Barry A.N."/>
        </authorList>
    </citation>
    <scope>NUCLEOTIDE SEQUENCE [LARGE SCALE GENOMIC DNA]</scope>
    <source>
        <strain evidence="9">UTEX 25</strain>
    </source>
</reference>
<evidence type="ECO:0000256" key="2">
    <source>
        <dbReference type="ARBA" id="ARBA00022448"/>
    </source>
</evidence>
<dbReference type="AlphaFoldDB" id="A0A087SQ08"/>
<keyword evidence="4" id="KW-0677">Repeat</keyword>
<sequence>MGVNTPVSSPARFQVQLEPVWHAAAQSGRPLVRSKYTSIRQALATIVKEEGIQGLWRGTVPGQLLSVPYTAAQFFTVQQSRQLAKRWGVDTHPAASFLTGALSGAAGTVASYPFDLLRTTLAAQGVPRVYNSMADAAKGIVANNGPAGLYRGMGITILEIIPYAALQFGLYDYFNKCWEAHRARYPSLPGSKDVQHLVCGLASGLLAKLATHPLDVAKKRVQVAGLARSTAYGERVALVATRSLRGCLADIYRREGFAGLYKGVAPSVLKAGPSAAITFAAYELFLRWLSVAQEARRSEAASGE</sequence>
<evidence type="ECO:0000313" key="9">
    <source>
        <dbReference type="EMBL" id="RMZ52367.1"/>
    </source>
</evidence>
<organism evidence="8 10">
    <name type="scientific">Auxenochlorella protothecoides</name>
    <name type="common">Green microalga</name>
    <name type="synonym">Chlorella protothecoides</name>
    <dbReference type="NCBI Taxonomy" id="3075"/>
    <lineage>
        <taxon>Eukaryota</taxon>
        <taxon>Viridiplantae</taxon>
        <taxon>Chlorophyta</taxon>
        <taxon>core chlorophytes</taxon>
        <taxon>Trebouxiophyceae</taxon>
        <taxon>Chlorellales</taxon>
        <taxon>Chlorellaceae</taxon>
        <taxon>Auxenochlorella</taxon>
    </lineage>
</organism>
<dbReference type="InterPro" id="IPR002067">
    <property type="entry name" value="MCP"/>
</dbReference>
<dbReference type="Proteomes" id="UP000028924">
    <property type="component" value="Unassembled WGS sequence"/>
</dbReference>
<dbReference type="PRINTS" id="PR00926">
    <property type="entry name" value="MITOCARRIER"/>
</dbReference>
<dbReference type="eggNOG" id="KOG0752">
    <property type="taxonomic scope" value="Eukaryota"/>
</dbReference>
<keyword evidence="5 6" id="KW-0472">Membrane</keyword>
<dbReference type="EMBL" id="QOKY01000206">
    <property type="protein sequence ID" value="RMZ52367.1"/>
    <property type="molecule type" value="Genomic_DNA"/>
</dbReference>